<evidence type="ECO:0000256" key="5">
    <source>
        <dbReference type="ARBA" id="ARBA00023136"/>
    </source>
</evidence>
<reference evidence="10" key="1">
    <citation type="submission" date="2013-02" db="EMBL/GenBank/DDBJ databases">
        <authorList>
            <person name="Cross G.A.M."/>
            <person name="Kim H.-S."/>
            <person name="Wickstead B."/>
        </authorList>
    </citation>
    <scope>NUCLEOTIDE SEQUENCE</scope>
    <source>
        <strain evidence="10">Lister 427</strain>
    </source>
</reference>
<evidence type="ECO:0000256" key="3">
    <source>
        <dbReference type="ARBA" id="ARBA00022475"/>
    </source>
</evidence>
<protein>
    <submittedName>
        <fullName evidence="10">Variant surface glycoprotein 3554</fullName>
    </submittedName>
</protein>
<dbReference type="Gene3D" id="4.10.110.20">
    <property type="entry name" value="Variant surface glycoprotein MITAT 1.2, VSG 221, C-terminal domain"/>
    <property type="match status" value="1"/>
</dbReference>
<keyword evidence="7" id="KW-0449">Lipoprotein</keyword>
<evidence type="ECO:0000256" key="4">
    <source>
        <dbReference type="ARBA" id="ARBA00022622"/>
    </source>
</evidence>
<keyword evidence="3" id="KW-1003">Cell membrane</keyword>
<feature type="region of interest" description="Disordered" evidence="8">
    <location>
        <begin position="234"/>
        <end position="259"/>
    </location>
</feature>
<keyword evidence="4" id="KW-0336">GPI-anchor</keyword>
<dbReference type="GO" id="GO:0042783">
    <property type="term" value="P:symbiont-mediated evasion of host immune response"/>
    <property type="evidence" value="ECO:0007669"/>
    <property type="project" value="InterPro"/>
</dbReference>
<evidence type="ECO:0000256" key="8">
    <source>
        <dbReference type="SAM" id="MobiDB-lite"/>
    </source>
</evidence>
<feature type="domain" description="Trypanosome variant surface glycoprotein A-type N-terminal" evidence="9">
    <location>
        <begin position="58"/>
        <end position="253"/>
    </location>
</feature>
<comment type="function">
    <text evidence="1">VSG forms a coat on the surface of the parasite. The trypanosome evades the immune response of the host by expressing a series of antigenically distinct VSGs from an estimated 1000 VSG genes.</text>
</comment>
<dbReference type="GO" id="GO:0005886">
    <property type="term" value="C:plasma membrane"/>
    <property type="evidence" value="ECO:0007669"/>
    <property type="project" value="UniProtKB-SubCell"/>
</dbReference>
<organism evidence="10">
    <name type="scientific">Trypanosoma brucei</name>
    <dbReference type="NCBI Taxonomy" id="5691"/>
    <lineage>
        <taxon>Eukaryota</taxon>
        <taxon>Discoba</taxon>
        <taxon>Euglenozoa</taxon>
        <taxon>Kinetoplastea</taxon>
        <taxon>Metakinetoplastina</taxon>
        <taxon>Trypanosomatida</taxon>
        <taxon>Trypanosomatidae</taxon>
        <taxon>Trypanosoma</taxon>
    </lineage>
</organism>
<sequence length="334" mass="36052">RPQSSRPDFRTRRLTAQSGKRKQQQPILPRHQQLATSDASIEVLQCPPEYDDSAAPVADIDTGVIPDAGYASIQGTAAHDSGGAAAKCGFLISGADTAKLWTTTNPTAVNVMAGFLQLTPTDDHVSEAATMPALNTGASNRRFNEASTTPKKIYNDVQALRDFEVPDCGTTADEAVAKEIDGKAAQKLLTQVLETQEPYKEKISAEAGPMQMIKSAADDAEENQGQKILAKIKGQTVTRTKGSETEEKKMSDAQTSDDSRQSLLLAHIKKREELSRLVSELAATKAAAQKTPQVPKPDDCKDGCKEITENGKKKCVVDTEAVKNNKRRAPTSFR</sequence>
<dbReference type="SUPFAM" id="SSF58087">
    <property type="entry name" value="Variant surface glycoprotein (N-terminal domain)"/>
    <property type="match status" value="1"/>
</dbReference>
<evidence type="ECO:0000256" key="1">
    <source>
        <dbReference type="ARBA" id="ARBA00002523"/>
    </source>
</evidence>
<dbReference type="InterPro" id="IPR027446">
    <property type="entry name" value="VSG_C_dom_sf"/>
</dbReference>
<evidence type="ECO:0000259" key="9">
    <source>
        <dbReference type="Pfam" id="PF00913"/>
    </source>
</evidence>
<name>M4STD0_9TRYP</name>
<dbReference type="Gene3D" id="3.90.150.10">
    <property type="entry name" value="Variant Surface Glycoprotein, subunit A domain 1"/>
    <property type="match status" value="1"/>
</dbReference>
<comment type="subcellular location">
    <subcellularLocation>
        <location evidence="2">Cell membrane</location>
        <topology evidence="2">Lipid-anchor</topology>
        <topology evidence="2">GPI-anchor</topology>
    </subcellularLocation>
</comment>
<feature type="region of interest" description="Disordered" evidence="8">
    <location>
        <begin position="1"/>
        <end position="36"/>
    </location>
</feature>
<feature type="non-terminal residue" evidence="10">
    <location>
        <position position="1"/>
    </location>
</feature>
<evidence type="ECO:0000256" key="2">
    <source>
        <dbReference type="ARBA" id="ARBA00004609"/>
    </source>
</evidence>
<dbReference type="GO" id="GO:0098552">
    <property type="term" value="C:side of membrane"/>
    <property type="evidence" value="ECO:0007669"/>
    <property type="project" value="UniProtKB-KW"/>
</dbReference>
<dbReference type="SUPFAM" id="SSF118251">
    <property type="entry name" value="Variant surface glycoprotein MITAT 1.2, VSG 221, C-terminal domain"/>
    <property type="match status" value="1"/>
</dbReference>
<keyword evidence="5" id="KW-0472">Membrane</keyword>
<evidence type="ECO:0000256" key="6">
    <source>
        <dbReference type="ARBA" id="ARBA00023180"/>
    </source>
</evidence>
<proteinExistence type="predicted"/>
<keyword evidence="6" id="KW-0325">Glycoprotein</keyword>
<dbReference type="InterPro" id="IPR001812">
    <property type="entry name" value="Trypano_VSG_A_N_dom"/>
</dbReference>
<dbReference type="Pfam" id="PF00913">
    <property type="entry name" value="Trypan_glycop"/>
    <property type="match status" value="1"/>
</dbReference>
<evidence type="ECO:0000313" key="10">
    <source>
        <dbReference type="EMBL" id="AGH59583.1"/>
    </source>
</evidence>
<dbReference type="EMBL" id="KC612152">
    <property type="protein sequence ID" value="AGH59583.1"/>
    <property type="molecule type" value="Genomic_DNA"/>
</dbReference>
<feature type="compositionally biased region" description="Basic and acidic residues" evidence="8">
    <location>
        <begin position="241"/>
        <end position="251"/>
    </location>
</feature>
<accession>M4STD0</accession>
<dbReference type="AlphaFoldDB" id="M4STD0"/>
<reference evidence="10" key="2">
    <citation type="journal article" date="2014" name="Mol. Biochem. Parasitol.">
        <title>Capturing the variant surface glycoprotein repertoire (the VSGnome) of Trypanosoma brucei Lister 427.</title>
        <authorList>
            <person name="Cross G.A."/>
            <person name="Kim H.S."/>
            <person name="Wickstead B."/>
        </authorList>
    </citation>
    <scope>NUCLEOTIDE SEQUENCE</scope>
    <source>
        <strain evidence="10">Lister 427</strain>
    </source>
</reference>
<evidence type="ECO:0000256" key="7">
    <source>
        <dbReference type="ARBA" id="ARBA00023288"/>
    </source>
</evidence>